<dbReference type="EMBL" id="JAVRER010000030">
    <property type="protein sequence ID" value="MDT0417591.1"/>
    <property type="molecule type" value="Genomic_DNA"/>
</dbReference>
<dbReference type="AlphaFoldDB" id="A0ABD5E841"/>
<reference evidence="3" key="1">
    <citation type="submission" date="2023-07" db="EMBL/GenBank/DDBJ databases">
        <title>30 novel species of actinomycetes from the DSMZ collection.</title>
        <authorList>
            <person name="Nouioui I."/>
        </authorList>
    </citation>
    <scope>NUCLEOTIDE SEQUENCE [LARGE SCALE GENOMIC DNA]</scope>
    <source>
        <strain evidence="3">DSM 41982</strain>
    </source>
</reference>
<dbReference type="Proteomes" id="UP001183610">
    <property type="component" value="Unassembled WGS sequence"/>
</dbReference>
<dbReference type="Proteomes" id="UP001183607">
    <property type="component" value="Unassembled WGS sequence"/>
</dbReference>
<name>A0ABD5E841_9ACTN</name>
<accession>A0ABD5E841</accession>
<evidence type="ECO:0000313" key="4">
    <source>
        <dbReference type="Proteomes" id="UP001183610"/>
    </source>
</evidence>
<dbReference type="RefSeq" id="WP_007822732.1">
    <property type="nucleotide sequence ID" value="NZ_JAVRER010000030.1"/>
</dbReference>
<evidence type="ECO:0000313" key="2">
    <source>
        <dbReference type="EMBL" id="MDT0417591.1"/>
    </source>
</evidence>
<dbReference type="EMBL" id="JAVRET010000016">
    <property type="protein sequence ID" value="MDT0409302.1"/>
    <property type="molecule type" value="Genomic_DNA"/>
</dbReference>
<gene>
    <name evidence="2" type="ORF">RM574_19080</name>
    <name evidence="1" type="ORF">RM698_09575</name>
</gene>
<protein>
    <submittedName>
        <fullName evidence="2">Uncharacterized protein</fullName>
    </submittedName>
</protein>
<evidence type="ECO:0000313" key="3">
    <source>
        <dbReference type="Proteomes" id="UP001183607"/>
    </source>
</evidence>
<keyword evidence="4" id="KW-1185">Reference proteome</keyword>
<reference evidence="2" key="2">
    <citation type="submission" date="2024-03" db="EMBL/GenBank/DDBJ databases">
        <title>30 novel species of actinomycetes from the DSMZ collection.</title>
        <authorList>
            <person name="Nouioui I."/>
        </authorList>
    </citation>
    <scope>NUCLEOTIDE SEQUENCE</scope>
    <source>
        <strain evidence="1 4">DSM 41979</strain>
        <strain evidence="2">DSM 41982</strain>
    </source>
</reference>
<proteinExistence type="predicted"/>
<sequence length="50" mass="5479">MVEYAFEVPKDCHASMRVQHSPRGSVTTFEAEGRTFRVAQQNAAPPDSAA</sequence>
<comment type="caution">
    <text evidence="2">The sequence shown here is derived from an EMBL/GenBank/DDBJ whole genome shotgun (WGS) entry which is preliminary data.</text>
</comment>
<organism evidence="2 3">
    <name type="scientific">Streptomyces evansiae</name>
    <dbReference type="NCBI Taxonomy" id="3075535"/>
    <lineage>
        <taxon>Bacteria</taxon>
        <taxon>Bacillati</taxon>
        <taxon>Actinomycetota</taxon>
        <taxon>Actinomycetes</taxon>
        <taxon>Kitasatosporales</taxon>
        <taxon>Streptomycetaceae</taxon>
        <taxon>Streptomyces</taxon>
    </lineage>
</organism>
<evidence type="ECO:0000313" key="1">
    <source>
        <dbReference type="EMBL" id="MDT0409302.1"/>
    </source>
</evidence>